<dbReference type="Pfam" id="PF26211">
    <property type="entry name" value="Phage_phiTE_072"/>
    <property type="match status" value="1"/>
</dbReference>
<proteinExistence type="predicted"/>
<accession>A0AAW5RPY6</accession>
<comment type="caution">
    <text evidence="1">The sequence shown here is derived from an EMBL/GenBank/DDBJ whole genome shotgun (WGS) entry which is preliminary data.</text>
</comment>
<protein>
    <submittedName>
        <fullName evidence="1">Uncharacterized protein</fullName>
    </submittedName>
</protein>
<dbReference type="AlphaFoldDB" id="A0AAW5RPY6"/>
<dbReference type="Proteomes" id="UP001208651">
    <property type="component" value="Unassembled WGS sequence"/>
</dbReference>
<sequence length="177" mass="20340">MKIQVSTNIKLGLTELDRLDPVTIYLENFEPGRGRITITCFRNSWSASWSSMSGRTVEQFFVSCGDEYLAGNLSTCRSHVLITDMDELGEYLRGKIIQQRRCGELEKDDALKFWNEADSVTLTNDYCSNTELMEAVLGEEWWMDLPEKENPDYTHLILVIQAVREGLRQFISQGQEV</sequence>
<evidence type="ECO:0000313" key="1">
    <source>
        <dbReference type="EMBL" id="MCV3290846.1"/>
    </source>
</evidence>
<name>A0AAW5RPY6_AERME</name>
<reference evidence="1" key="1">
    <citation type="submission" date="2022-01" db="EMBL/GenBank/DDBJ databases">
        <title>Comparison of Fish pathogen Aeromonas spp.</title>
        <authorList>
            <person name="Dubey S."/>
            <person name="Sorum H."/>
            <person name="Munangandu H.M."/>
        </authorList>
    </citation>
    <scope>NUCLEOTIDE SEQUENCE</scope>
    <source>
        <strain evidence="1">SD/21-15</strain>
    </source>
</reference>
<evidence type="ECO:0000313" key="2">
    <source>
        <dbReference type="Proteomes" id="UP001208651"/>
    </source>
</evidence>
<dbReference type="EMBL" id="JAJVCY010000087">
    <property type="protein sequence ID" value="MCV3290846.1"/>
    <property type="molecule type" value="Genomic_DNA"/>
</dbReference>
<dbReference type="InterPro" id="IPR058701">
    <property type="entry name" value="PhiTE_072-like"/>
</dbReference>
<dbReference type="RefSeq" id="WP_263686647.1">
    <property type="nucleotide sequence ID" value="NZ_JAJVCY010000087.1"/>
</dbReference>
<organism evidence="1 2">
    <name type="scientific">Aeromonas media</name>
    <dbReference type="NCBI Taxonomy" id="651"/>
    <lineage>
        <taxon>Bacteria</taxon>
        <taxon>Pseudomonadati</taxon>
        <taxon>Pseudomonadota</taxon>
        <taxon>Gammaproteobacteria</taxon>
        <taxon>Aeromonadales</taxon>
        <taxon>Aeromonadaceae</taxon>
        <taxon>Aeromonas</taxon>
    </lineage>
</organism>
<feature type="non-terminal residue" evidence="1">
    <location>
        <position position="177"/>
    </location>
</feature>
<gene>
    <name evidence="1" type="ORF">LZT28_21935</name>
</gene>